<reference evidence="1" key="1">
    <citation type="journal article" date="2019" name="bioRxiv">
        <title>The Genome of the Zebra Mussel, Dreissena polymorpha: A Resource for Invasive Species Research.</title>
        <authorList>
            <person name="McCartney M.A."/>
            <person name="Auch B."/>
            <person name="Kono T."/>
            <person name="Mallez S."/>
            <person name="Zhang Y."/>
            <person name="Obille A."/>
            <person name="Becker A."/>
            <person name="Abrahante J.E."/>
            <person name="Garbe J."/>
            <person name="Badalamenti J.P."/>
            <person name="Herman A."/>
            <person name="Mangelson H."/>
            <person name="Liachko I."/>
            <person name="Sullivan S."/>
            <person name="Sone E.D."/>
            <person name="Koren S."/>
            <person name="Silverstein K.A.T."/>
            <person name="Beckman K.B."/>
            <person name="Gohl D.M."/>
        </authorList>
    </citation>
    <scope>NUCLEOTIDE SEQUENCE</scope>
    <source>
        <strain evidence="1">Duluth1</strain>
        <tissue evidence="1">Whole animal</tissue>
    </source>
</reference>
<accession>A0A9D4BFD4</accession>
<proteinExistence type="predicted"/>
<evidence type="ECO:0000313" key="2">
    <source>
        <dbReference type="Proteomes" id="UP000828390"/>
    </source>
</evidence>
<reference evidence="1" key="2">
    <citation type="submission" date="2020-11" db="EMBL/GenBank/DDBJ databases">
        <authorList>
            <person name="McCartney M.A."/>
            <person name="Auch B."/>
            <person name="Kono T."/>
            <person name="Mallez S."/>
            <person name="Becker A."/>
            <person name="Gohl D.M."/>
            <person name="Silverstein K.A.T."/>
            <person name="Koren S."/>
            <person name="Bechman K.B."/>
            <person name="Herman A."/>
            <person name="Abrahante J.E."/>
            <person name="Garbe J."/>
        </authorList>
    </citation>
    <scope>NUCLEOTIDE SEQUENCE</scope>
    <source>
        <strain evidence="1">Duluth1</strain>
        <tissue evidence="1">Whole animal</tissue>
    </source>
</reference>
<evidence type="ECO:0000313" key="1">
    <source>
        <dbReference type="EMBL" id="KAH3692694.1"/>
    </source>
</evidence>
<dbReference type="AlphaFoldDB" id="A0A9D4BFD4"/>
<keyword evidence="2" id="KW-1185">Reference proteome</keyword>
<comment type="caution">
    <text evidence="1">The sequence shown here is derived from an EMBL/GenBank/DDBJ whole genome shotgun (WGS) entry which is preliminary data.</text>
</comment>
<protein>
    <submittedName>
        <fullName evidence="1">Uncharacterized protein</fullName>
    </submittedName>
</protein>
<organism evidence="1 2">
    <name type="scientific">Dreissena polymorpha</name>
    <name type="common">Zebra mussel</name>
    <name type="synonym">Mytilus polymorpha</name>
    <dbReference type="NCBI Taxonomy" id="45954"/>
    <lineage>
        <taxon>Eukaryota</taxon>
        <taxon>Metazoa</taxon>
        <taxon>Spiralia</taxon>
        <taxon>Lophotrochozoa</taxon>
        <taxon>Mollusca</taxon>
        <taxon>Bivalvia</taxon>
        <taxon>Autobranchia</taxon>
        <taxon>Heteroconchia</taxon>
        <taxon>Euheterodonta</taxon>
        <taxon>Imparidentia</taxon>
        <taxon>Neoheterodontei</taxon>
        <taxon>Myida</taxon>
        <taxon>Dreissenoidea</taxon>
        <taxon>Dreissenidae</taxon>
        <taxon>Dreissena</taxon>
    </lineage>
</organism>
<gene>
    <name evidence="1" type="ORF">DPMN_193848</name>
</gene>
<sequence length="122" mass="13129">MNVHEEPTTVQMPHVPIQMAVTHVLALQATFQSVVAKHTVKMLMNVPPPMACVTTTVQTSLALTSARAAQAICCTRTGTSMVSSCYPQRTGLKPGTRSILTIPVSQDNAMPAKCLQSERVRP</sequence>
<dbReference type="EMBL" id="JAIWYP010000020">
    <property type="protein sequence ID" value="KAH3692694.1"/>
    <property type="molecule type" value="Genomic_DNA"/>
</dbReference>
<name>A0A9D4BFD4_DREPO</name>
<dbReference type="Proteomes" id="UP000828390">
    <property type="component" value="Unassembled WGS sequence"/>
</dbReference>